<dbReference type="InterPro" id="IPR016039">
    <property type="entry name" value="Thiolase-like"/>
</dbReference>
<evidence type="ECO:0000313" key="14">
    <source>
        <dbReference type="EMBL" id="ORY67416.1"/>
    </source>
</evidence>
<protein>
    <submittedName>
        <fullName evidence="14">Uncharacterized protein</fullName>
    </submittedName>
</protein>
<dbReference type="CDD" id="cd19532">
    <property type="entry name" value="C_PKS-NRPS"/>
    <property type="match status" value="1"/>
</dbReference>
<gene>
    <name evidence="14" type="ORF">BCR38DRAFT_510284</name>
</gene>
<dbReference type="PANTHER" id="PTHR43775">
    <property type="entry name" value="FATTY ACID SYNTHASE"/>
    <property type="match status" value="1"/>
</dbReference>
<evidence type="ECO:0000259" key="12">
    <source>
        <dbReference type="PROSITE" id="PS52004"/>
    </source>
</evidence>
<dbReference type="InterPro" id="IPR013968">
    <property type="entry name" value="PKS_KR"/>
</dbReference>
<dbReference type="Pfam" id="PF08242">
    <property type="entry name" value="Methyltransf_12"/>
    <property type="match status" value="1"/>
</dbReference>
<dbReference type="Gene3D" id="1.10.1200.10">
    <property type="entry name" value="ACP-like"/>
    <property type="match status" value="1"/>
</dbReference>
<organism evidence="14 15">
    <name type="scientific">Pseudomassariella vexata</name>
    <dbReference type="NCBI Taxonomy" id="1141098"/>
    <lineage>
        <taxon>Eukaryota</taxon>
        <taxon>Fungi</taxon>
        <taxon>Dikarya</taxon>
        <taxon>Ascomycota</taxon>
        <taxon>Pezizomycotina</taxon>
        <taxon>Sordariomycetes</taxon>
        <taxon>Xylariomycetidae</taxon>
        <taxon>Amphisphaeriales</taxon>
        <taxon>Pseudomassariaceae</taxon>
        <taxon>Pseudomassariella</taxon>
    </lineage>
</organism>
<dbReference type="STRING" id="1141098.A0A1Y2E811"/>
<dbReference type="GO" id="GO:0016874">
    <property type="term" value="F:ligase activity"/>
    <property type="evidence" value="ECO:0007669"/>
    <property type="project" value="UniProtKB-KW"/>
</dbReference>
<dbReference type="SUPFAM" id="SSF51735">
    <property type="entry name" value="NAD(P)-binding Rossmann-fold domains"/>
    <property type="match status" value="1"/>
</dbReference>
<dbReference type="PROSITE" id="PS00012">
    <property type="entry name" value="PHOSPHOPANTETHEINE"/>
    <property type="match status" value="1"/>
</dbReference>
<dbReference type="Pfam" id="PF21089">
    <property type="entry name" value="PKS_DH_N"/>
    <property type="match status" value="1"/>
</dbReference>
<dbReference type="InterPro" id="IPR001227">
    <property type="entry name" value="Ac_transferase_dom_sf"/>
</dbReference>
<evidence type="ECO:0000256" key="3">
    <source>
        <dbReference type="ARBA" id="ARBA00022598"/>
    </source>
</evidence>
<reference evidence="14 15" key="1">
    <citation type="submission" date="2016-07" db="EMBL/GenBank/DDBJ databases">
        <title>Pervasive Adenine N6-methylation of Active Genes in Fungi.</title>
        <authorList>
            <consortium name="DOE Joint Genome Institute"/>
            <person name="Mondo S.J."/>
            <person name="Dannebaum R.O."/>
            <person name="Kuo R.C."/>
            <person name="Labutti K."/>
            <person name="Haridas S."/>
            <person name="Kuo A."/>
            <person name="Salamov A."/>
            <person name="Ahrendt S.R."/>
            <person name="Lipzen A."/>
            <person name="Sullivan W."/>
            <person name="Andreopoulos W.B."/>
            <person name="Clum A."/>
            <person name="Lindquist E."/>
            <person name="Daum C."/>
            <person name="Ramamoorthy G.K."/>
            <person name="Gryganskyi A."/>
            <person name="Culley D."/>
            <person name="Magnuson J.K."/>
            <person name="James T.Y."/>
            <person name="O'Malley M.A."/>
            <person name="Stajich J.E."/>
            <person name="Spatafora J.W."/>
            <person name="Visel A."/>
            <person name="Grigoriev I.V."/>
        </authorList>
    </citation>
    <scope>NUCLEOTIDE SEQUENCE [LARGE SCALE GENOMIC DNA]</scope>
    <source>
        <strain evidence="14 15">CBS 129021</strain>
    </source>
</reference>
<dbReference type="SUPFAM" id="SSF47336">
    <property type="entry name" value="ACP-like"/>
    <property type="match status" value="1"/>
</dbReference>
<dbReference type="FunFam" id="3.40.47.10:FF:000019">
    <property type="entry name" value="Polyketide synthase type I"/>
    <property type="match status" value="1"/>
</dbReference>
<keyword evidence="4" id="KW-0489">Methyltransferase</keyword>
<dbReference type="GeneID" id="63781222"/>
<dbReference type="Gene3D" id="3.40.50.150">
    <property type="entry name" value="Vaccinia Virus protein VP39"/>
    <property type="match status" value="1"/>
</dbReference>
<dbReference type="InterPro" id="IPR023213">
    <property type="entry name" value="CAT-like_dom_sf"/>
</dbReference>
<feature type="domain" description="Ketosynthase family 3 (KS3)" evidence="12">
    <location>
        <begin position="5"/>
        <end position="436"/>
    </location>
</feature>
<dbReference type="InterPro" id="IPR013217">
    <property type="entry name" value="Methyltransf_12"/>
</dbReference>
<feature type="compositionally biased region" description="Polar residues" evidence="10">
    <location>
        <begin position="2466"/>
        <end position="2476"/>
    </location>
</feature>
<dbReference type="CDD" id="cd02440">
    <property type="entry name" value="AdoMet_MTases"/>
    <property type="match status" value="1"/>
</dbReference>
<feature type="active site" description="Proton donor; for dehydratase activity" evidence="9">
    <location>
        <position position="1148"/>
    </location>
</feature>
<dbReference type="SMART" id="SM00826">
    <property type="entry name" value="PKS_DH"/>
    <property type="match status" value="1"/>
</dbReference>
<dbReference type="InterPro" id="IPR014031">
    <property type="entry name" value="Ketoacyl_synth_C"/>
</dbReference>
<feature type="compositionally biased region" description="Low complexity" evidence="10">
    <location>
        <begin position="2417"/>
        <end position="2439"/>
    </location>
</feature>
<dbReference type="InterPro" id="IPR006162">
    <property type="entry name" value="Ppantetheine_attach_site"/>
</dbReference>
<evidence type="ECO:0000256" key="1">
    <source>
        <dbReference type="ARBA" id="ARBA00022450"/>
    </source>
</evidence>
<dbReference type="Gene3D" id="3.40.50.720">
    <property type="entry name" value="NAD(P)-binding Rossmann-like Domain"/>
    <property type="match status" value="1"/>
</dbReference>
<dbReference type="InterPro" id="IPR016035">
    <property type="entry name" value="Acyl_Trfase/lysoPLipase"/>
</dbReference>
<evidence type="ECO:0000256" key="9">
    <source>
        <dbReference type="PROSITE-ProRule" id="PRU01363"/>
    </source>
</evidence>
<dbReference type="InterPro" id="IPR020807">
    <property type="entry name" value="PKS_DH"/>
</dbReference>
<dbReference type="Pfam" id="PF16197">
    <property type="entry name" value="KAsynt_C_assoc"/>
    <property type="match status" value="1"/>
</dbReference>
<keyword evidence="5" id="KW-0808">Transferase</keyword>
<dbReference type="InterPro" id="IPR009081">
    <property type="entry name" value="PP-bd_ACP"/>
</dbReference>
<dbReference type="SUPFAM" id="SSF52151">
    <property type="entry name" value="FabD/lysophospholipase-like"/>
    <property type="match status" value="1"/>
</dbReference>
<evidence type="ECO:0000256" key="5">
    <source>
        <dbReference type="ARBA" id="ARBA00022679"/>
    </source>
</evidence>
<dbReference type="InterPro" id="IPR032821">
    <property type="entry name" value="PKS_assoc"/>
</dbReference>
<dbReference type="EMBL" id="MCFJ01000004">
    <property type="protein sequence ID" value="ORY67416.1"/>
    <property type="molecule type" value="Genomic_DNA"/>
</dbReference>
<dbReference type="SUPFAM" id="SSF55048">
    <property type="entry name" value="Probable ACP-binding domain of malonyl-CoA ACP transacylase"/>
    <property type="match status" value="1"/>
</dbReference>
<evidence type="ECO:0000256" key="2">
    <source>
        <dbReference type="ARBA" id="ARBA00022553"/>
    </source>
</evidence>
<dbReference type="InParanoid" id="A0A1Y2E811"/>
<dbReference type="InterPro" id="IPR029063">
    <property type="entry name" value="SAM-dependent_MTases_sf"/>
</dbReference>
<dbReference type="SMART" id="SM00827">
    <property type="entry name" value="PKS_AT"/>
    <property type="match status" value="1"/>
</dbReference>
<dbReference type="InterPro" id="IPR057326">
    <property type="entry name" value="KR_dom"/>
</dbReference>
<keyword evidence="2" id="KW-0597">Phosphoprotein</keyword>
<dbReference type="GO" id="GO:0016491">
    <property type="term" value="F:oxidoreductase activity"/>
    <property type="evidence" value="ECO:0007669"/>
    <property type="project" value="UniProtKB-KW"/>
</dbReference>
<evidence type="ECO:0000313" key="15">
    <source>
        <dbReference type="Proteomes" id="UP000193689"/>
    </source>
</evidence>
<feature type="domain" description="Carrier" evidence="11">
    <location>
        <begin position="2326"/>
        <end position="2402"/>
    </location>
</feature>
<dbReference type="Pfam" id="PF02801">
    <property type="entry name" value="Ketoacyl-synt_C"/>
    <property type="match status" value="1"/>
</dbReference>
<proteinExistence type="predicted"/>
<dbReference type="CDD" id="cd00833">
    <property type="entry name" value="PKS"/>
    <property type="match status" value="1"/>
</dbReference>
<feature type="region of interest" description="N-terminal hotdog fold" evidence="9">
    <location>
        <begin position="939"/>
        <end position="1074"/>
    </location>
</feature>
<feature type="region of interest" description="C-terminal hotdog fold" evidence="9">
    <location>
        <begin position="1087"/>
        <end position="1228"/>
    </location>
</feature>
<evidence type="ECO:0000259" key="13">
    <source>
        <dbReference type="PROSITE" id="PS52019"/>
    </source>
</evidence>
<evidence type="ECO:0000256" key="8">
    <source>
        <dbReference type="ARBA" id="ARBA00023268"/>
    </source>
</evidence>
<evidence type="ECO:0000259" key="11">
    <source>
        <dbReference type="PROSITE" id="PS50075"/>
    </source>
</evidence>
<keyword evidence="7" id="KW-0560">Oxidoreductase</keyword>
<dbReference type="InterPro" id="IPR020841">
    <property type="entry name" value="PKS_Beta-ketoAc_synthase_dom"/>
</dbReference>
<dbReference type="InterPro" id="IPR020806">
    <property type="entry name" value="PKS_PP-bd"/>
</dbReference>
<dbReference type="OrthoDB" id="329835at2759"/>
<dbReference type="PROSITE" id="PS52019">
    <property type="entry name" value="PKS_MFAS_DH"/>
    <property type="match status" value="1"/>
</dbReference>
<evidence type="ECO:0000256" key="7">
    <source>
        <dbReference type="ARBA" id="ARBA00023002"/>
    </source>
</evidence>
<evidence type="ECO:0000256" key="10">
    <source>
        <dbReference type="SAM" id="MobiDB-lite"/>
    </source>
</evidence>
<dbReference type="Gene3D" id="3.40.366.10">
    <property type="entry name" value="Malonyl-Coenzyme A Acyl Carrier Protein, domain 2"/>
    <property type="match status" value="1"/>
</dbReference>
<dbReference type="Pfam" id="PF00109">
    <property type="entry name" value="ketoacyl-synt"/>
    <property type="match status" value="1"/>
</dbReference>
<dbReference type="GO" id="GO:0004312">
    <property type="term" value="F:fatty acid synthase activity"/>
    <property type="evidence" value="ECO:0007669"/>
    <property type="project" value="TreeGrafter"/>
</dbReference>
<dbReference type="InterPro" id="IPR049552">
    <property type="entry name" value="PKS_DH_N"/>
</dbReference>
<dbReference type="PROSITE" id="PS52004">
    <property type="entry name" value="KS3_2"/>
    <property type="match status" value="1"/>
</dbReference>
<keyword evidence="8" id="KW-0511">Multifunctional enzyme</keyword>
<dbReference type="GO" id="GO:0009403">
    <property type="term" value="P:toxin biosynthetic process"/>
    <property type="evidence" value="ECO:0007669"/>
    <property type="project" value="UniProtKB-ARBA"/>
</dbReference>
<feature type="domain" description="PKS/mFAS DH" evidence="13">
    <location>
        <begin position="939"/>
        <end position="1228"/>
    </location>
</feature>
<keyword evidence="3" id="KW-0436">Ligase</keyword>
<dbReference type="SMART" id="SM00825">
    <property type="entry name" value="PKS_KS"/>
    <property type="match status" value="1"/>
</dbReference>
<dbReference type="InterPro" id="IPR050091">
    <property type="entry name" value="PKS_NRPS_Biosynth_Enz"/>
</dbReference>
<dbReference type="SMART" id="SM00822">
    <property type="entry name" value="PKS_KR"/>
    <property type="match status" value="1"/>
</dbReference>
<evidence type="ECO:0000256" key="6">
    <source>
        <dbReference type="ARBA" id="ARBA00022737"/>
    </source>
</evidence>
<name>A0A1Y2E811_9PEZI</name>
<dbReference type="Pfam" id="PF14765">
    <property type="entry name" value="PS-DH"/>
    <property type="match status" value="1"/>
</dbReference>
<dbReference type="InterPro" id="IPR014030">
    <property type="entry name" value="Ketoacyl_synth_N"/>
</dbReference>
<dbReference type="GO" id="GO:0008168">
    <property type="term" value="F:methyltransferase activity"/>
    <property type="evidence" value="ECO:0007669"/>
    <property type="project" value="UniProtKB-KW"/>
</dbReference>
<keyword evidence="6" id="KW-0677">Repeat</keyword>
<sequence length="2940" mass="323805">MSYANEPIAIIGSGCRFPGGASSPSKLWELLKQPRDVAKKIDRFQADSFYHQDGHHHGTSNVLHSYLLEEDTKAFDAQFFNISGAEADAIDPQQRFLMEVVYEALESSGLKIEDLSGTAAAVYVGVMCNDYAQITYQDLECVHKYAATGTASSILSNRVSYFFNWTGPSMTIDTACSSSLIATHQAVQVLRSGESNLAVAAGTNLIFSPTNFVAESNVNMLSPTGRSRMWSANGDGYARGEGTAAVILKRLSDAIADGDNIECIIRETGTNQDGRTPGITMPSSSSQAQLIRQTYAKAGLDLIKDRCQYFEAHGTGTKAGDPQEAGAIFKAFYGDKEVRDPDDVLYVGSIKTVIGHTEGTAGVAGLLKASLSIQNGVIPPNMLFDELNPDIEPYYGNLQITTAPKPWPELAPGVPRRASVNSFGFGGANAHAILENYEPVRSQQVQRSSLAAMPFLFSANSEKTLASQLETYLSFLENTTDVENTNLRDLAWTLSRKSGFSLRTTCSATTIDSLRSKLSTKLEAKKNDNKPLGVRPSMKNKKILGVFTGQGAQWPMMGYRLIESSSFARKIVDQLDESLQSLPEQDRPTWSIKEELAKGSDESHVMEAAYSQPLCTAVQVLLVDMLSKAGVSFDAMVGHSSGEIAAAYAAGYLTASDAVRVAYYRGLYSKLASGPGGVAGGMLAVATSLEDAQELCDLPTFQGRLNVAASNSSSSITLSGDIAAIEEAKFILEDESKFVRALKVDTAYHSHHMQPCAEVYIEAMRRCKVEIQTPKTDCKWFSSVLGGTEVSLDMAEELAGTYWRDNLLQPVLFSQALEAALDHIGTPGLAVEVGAHPALKAPASGTIEEKCGSSVPYCGVLARGSNDVEALSEGIGAIWSNIGSAAVNFAEFDILFSEGPNDKPKFLKTTPTYTWDHDHTYWNESRMSKSMRFRPEGHHELLGIRTDGGENEYRWRNFIKPAEMGWMRGHQIQGQIIYPGSGYVAMAMEACKVFAPASQIAQIEVLNLRITRAMAFLDDAAVVETLVNLANVQHDEERGLVSCDFVCEICPNKDAPPATASTCQIRLRLGEGSHRTLPERCQSTLKMTEVDREHFYSSLSTLGYNYADMFQGITTLKRTTDTASGVIHIEPEEGYDSSSLIFHPAPLDVAFQSVFGAIGSPGDGRLINPYSCPQGAGLGSDLPFDAVISVSPSNGISGDIEGLHDDAQMISETIWGPDVADVTKDFTEFWDETEERWGLAYFIERACFFYMKRLHDTISAEEREKCEWHPRKYLNWVASIVEEVSEGTHPIAKKEWINDTWEALEQPMREFAAKYDDFHHIMDLGDNLVPFVRGEVNLLETVRESLEYIYKHTFGFPEYNAYLGGLVEQLSHKHRQMDILEIGAGTGSATEAIMQRIGDNYSSYTYTDISAGFFMDAEEIFKAQSDKFIYKTLDVEKNPVEQGYVEHSYDLIVASNVLHATTILENTLSNVHKLLKPGGYLVLLETTDVNPLRPTFFFGSLPGWWIGEADGRLHHPLITQKGWETVLQKAGFSGIDTATPDTKVFMVPQSIIMSQAVDTQIKLIRQPLSGGDKIKLDNLLILGGGQSLSTCQLQEDVIATLQPFTNSVTIVDRLEDLTESQFVSKQIILSLLELDEPVFNPFTPEKWACLQLLTEKARNVCWILQGSRGENPYANMMIGVSRCLVYEKSDLRIQCIDYDINDSPDPTYIAGSVLRMHISDTWKGFIEPYNPTWVLEREIRVLDGGEISIPRVMPCKRLDNRYNASRRTIRDELQLTDSVVEVTNEGSAFELQEVTTPSWATSSLSDSVDIEVHRSSLFALPLLSLAGTQEKVMAFSETCRSKVTVDHDQDASLVITAASAPKGTSILVHEPTKLIAEALQEAAKERGVTVTFTTSDETKTEFRVIHPAAPARALWQALPNKLSGFMDMSSGCDAGRVGARIEKQIPSRCERVPLAILFSGPASVQPDASVDSVANILRKANGFFASHADLDTTERVEEVALADIPGHVATSDSFAVANWTSQPTASAKLSTPENIIQFRSDKTYFLVGLSGDLGLSLCQWMVRRGARYVVLTSRNPKVDPNWMKLMDAEGAVVSVMAMDVTDKRAVLKCYQTICKTLPPIVGVINGAMVLNDGLVATQSYDDFNGTLRPKVEGTRFLNEIFNKPTLDFFIVFSSLAYSTGNIGQSSYAAANAYMVSIVEGRRKRGLVGSAMNLAGIYGIGYITRTDRNIVERLQKLGYSSISEWDYLQFFAEAVLAGQPDSLHTFEVSSSLKPSDPEADSPPAWLGVPRFSYFKRVRAHVAGGEDGKMVSVRNQLKEQTTKEGVYKVLLAGLTANLYKQLGMRPEDNGIAPSTSLVELGIDSLVAVDMRFWFTRELDLDVPVLKLLGGATLDDMVEDTIGRLSPELVPNVKELQAAPQAEATEANTEANTETDTSSTTDEVPESDDSTPANSSAESDDASWSEISTPNSTPASDNGKQLVEQPLAIERKIKMSYSSLQFWFLCQYLEDPTPFNLSFRLALRGKIDISRLEQAVLALGRRHEAFRTAFFADADNNDEPTQAVLAESPLRLETLQIANADEAVAVNKSVNGQVFNLDRGHTIRILLLSENERPNHHHLLFSFHHIAMDGYSLNLLLSDLNALYEGRRLLPVTAQLTDVMRKQRQAVEDNSLASEFKFWKQTLGVVPDPIPLFPMAKVQARMPVTKYQFSQVPMAVLDEKTVKTIKDQCRAMKATKFQFFMAVLRIFLFKLVDPDDLCIGMLDANRADSSSNNTIGCLLNLLPLKFENTTGQKFADVVRDVRAKAYAALANSRVPFNALLERLDVPRSSTYSPVFQVVMNYIGHKWEQPKGLGTPEGEIVAHLGHNFYDVLIDVNDLSEKDIRIRLQAQSYLYSESATQMLLDGFVRLVKLFATGGASTPVEKAELYDPIEVKKALTMGRGEL</sequence>
<feature type="region of interest" description="Disordered" evidence="10">
    <location>
        <begin position="2417"/>
        <end position="2478"/>
    </location>
</feature>
<dbReference type="PANTHER" id="PTHR43775:SF20">
    <property type="entry name" value="HYBRID PKS-NRPS SYNTHETASE APDA"/>
    <property type="match status" value="1"/>
</dbReference>
<dbReference type="GO" id="GO:0031177">
    <property type="term" value="F:phosphopantetheine binding"/>
    <property type="evidence" value="ECO:0007669"/>
    <property type="project" value="InterPro"/>
</dbReference>
<dbReference type="Pfam" id="PF08659">
    <property type="entry name" value="KR"/>
    <property type="match status" value="1"/>
</dbReference>
<dbReference type="Pfam" id="PF00668">
    <property type="entry name" value="Condensation"/>
    <property type="match status" value="1"/>
</dbReference>
<dbReference type="Pfam" id="PF00698">
    <property type="entry name" value="Acyl_transf_1"/>
    <property type="match status" value="1"/>
</dbReference>
<accession>A0A1Y2E811</accession>
<dbReference type="GO" id="GO:0006633">
    <property type="term" value="P:fatty acid biosynthetic process"/>
    <property type="evidence" value="ECO:0007669"/>
    <property type="project" value="TreeGrafter"/>
</dbReference>
<dbReference type="Gene3D" id="3.30.559.30">
    <property type="entry name" value="Nonribosomal peptide synthetase, condensation domain"/>
    <property type="match status" value="1"/>
</dbReference>
<dbReference type="SMART" id="SM00823">
    <property type="entry name" value="PKS_PP"/>
    <property type="match status" value="1"/>
</dbReference>
<dbReference type="Proteomes" id="UP000193689">
    <property type="component" value="Unassembled WGS sequence"/>
</dbReference>
<dbReference type="Gene3D" id="3.40.47.10">
    <property type="match status" value="1"/>
</dbReference>
<dbReference type="GO" id="GO:0032259">
    <property type="term" value="P:methylation"/>
    <property type="evidence" value="ECO:0007669"/>
    <property type="project" value="UniProtKB-KW"/>
</dbReference>
<dbReference type="PROSITE" id="PS50075">
    <property type="entry name" value="CARRIER"/>
    <property type="match status" value="1"/>
</dbReference>
<dbReference type="Gene3D" id="3.10.129.110">
    <property type="entry name" value="Polyketide synthase dehydratase"/>
    <property type="match status" value="1"/>
</dbReference>
<feature type="active site" description="Proton acceptor; for dehydratase activity" evidence="9">
    <location>
        <position position="970"/>
    </location>
</feature>
<dbReference type="InterPro" id="IPR014043">
    <property type="entry name" value="Acyl_transferase_dom"/>
</dbReference>
<dbReference type="SUPFAM" id="SSF53901">
    <property type="entry name" value="Thiolase-like"/>
    <property type="match status" value="1"/>
</dbReference>
<dbReference type="SUPFAM" id="SSF52777">
    <property type="entry name" value="CoA-dependent acyltransferases"/>
    <property type="match status" value="2"/>
</dbReference>
<dbReference type="InterPro" id="IPR036736">
    <property type="entry name" value="ACP-like_sf"/>
</dbReference>
<dbReference type="InterPro" id="IPR036291">
    <property type="entry name" value="NAD(P)-bd_dom_sf"/>
</dbReference>
<dbReference type="Gene3D" id="3.30.559.10">
    <property type="entry name" value="Chloramphenicol acetyltransferase-like domain"/>
    <property type="match status" value="1"/>
</dbReference>
<dbReference type="SUPFAM" id="SSF53335">
    <property type="entry name" value="S-adenosyl-L-methionine-dependent methyltransferases"/>
    <property type="match status" value="1"/>
</dbReference>
<keyword evidence="15" id="KW-1185">Reference proteome</keyword>
<dbReference type="Pfam" id="PF00550">
    <property type="entry name" value="PP-binding"/>
    <property type="match status" value="1"/>
</dbReference>
<comment type="caution">
    <text evidence="14">The sequence shown here is derived from an EMBL/GenBank/DDBJ whole genome shotgun (WGS) entry which is preliminary data.</text>
</comment>
<keyword evidence="1" id="KW-0596">Phosphopantetheine</keyword>
<dbReference type="InterPro" id="IPR049900">
    <property type="entry name" value="PKS_mFAS_DH"/>
</dbReference>
<dbReference type="InterPro" id="IPR001242">
    <property type="entry name" value="Condensation_dom"/>
</dbReference>
<dbReference type="RefSeq" id="XP_040718040.1">
    <property type="nucleotide sequence ID" value="XM_040865010.1"/>
</dbReference>
<dbReference type="InterPro" id="IPR042104">
    <property type="entry name" value="PKS_dehydratase_sf"/>
</dbReference>
<evidence type="ECO:0000256" key="4">
    <source>
        <dbReference type="ARBA" id="ARBA00022603"/>
    </source>
</evidence>
<dbReference type="InterPro" id="IPR049551">
    <property type="entry name" value="PKS_DH_C"/>
</dbReference>
<dbReference type="InterPro" id="IPR016036">
    <property type="entry name" value="Malonyl_transacylase_ACP-bd"/>
</dbReference>